<evidence type="ECO:0000313" key="5">
    <source>
        <dbReference type="EMBL" id="MCZ3622079.1"/>
    </source>
</evidence>
<dbReference type="PROSITE" id="PS50893">
    <property type="entry name" value="ABC_TRANSPORTER_2"/>
    <property type="match status" value="1"/>
</dbReference>
<dbReference type="GO" id="GO:0016887">
    <property type="term" value="F:ATP hydrolysis activity"/>
    <property type="evidence" value="ECO:0007669"/>
    <property type="project" value="InterPro"/>
</dbReference>
<evidence type="ECO:0000313" key="8">
    <source>
        <dbReference type="Proteomes" id="UP001211566"/>
    </source>
</evidence>
<keyword evidence="2" id="KW-0547">Nucleotide-binding</keyword>
<dbReference type="PANTHER" id="PTHR42781">
    <property type="entry name" value="SPERMIDINE/PUTRESCINE IMPORT ATP-BINDING PROTEIN POTA"/>
    <property type="match status" value="1"/>
</dbReference>
<feature type="domain" description="ABC transporter" evidence="4">
    <location>
        <begin position="5"/>
        <end position="209"/>
    </location>
</feature>
<evidence type="ECO:0000259" key="4">
    <source>
        <dbReference type="PROSITE" id="PS50893"/>
    </source>
</evidence>
<organism evidence="6 8">
    <name type="scientific">Lactobacillus mulieris</name>
    <dbReference type="NCBI Taxonomy" id="2508708"/>
    <lineage>
        <taxon>Bacteria</taxon>
        <taxon>Bacillati</taxon>
        <taxon>Bacillota</taxon>
        <taxon>Bacilli</taxon>
        <taxon>Lactobacillales</taxon>
        <taxon>Lactobacillaceae</taxon>
        <taxon>Lactobacillus</taxon>
    </lineage>
</organism>
<dbReference type="Proteomes" id="UP001211566">
    <property type="component" value="Unassembled WGS sequence"/>
</dbReference>
<dbReference type="Proteomes" id="UP001211420">
    <property type="component" value="Unassembled WGS sequence"/>
</dbReference>
<evidence type="ECO:0000256" key="1">
    <source>
        <dbReference type="ARBA" id="ARBA00022448"/>
    </source>
</evidence>
<dbReference type="SUPFAM" id="SSF52540">
    <property type="entry name" value="P-loop containing nucleoside triphosphate hydrolases"/>
    <property type="match status" value="1"/>
</dbReference>
<dbReference type="Pfam" id="PF00005">
    <property type="entry name" value="ABC_tran"/>
    <property type="match status" value="1"/>
</dbReference>
<reference evidence="6" key="1">
    <citation type="submission" date="2022-01" db="EMBL/GenBank/DDBJ databases">
        <title>STING isolate genome collection.</title>
        <authorList>
            <person name="France M."/>
            <person name="Rutt L."/>
            <person name="Humphrys M."/>
            <person name="Ravel J."/>
        </authorList>
    </citation>
    <scope>NUCLEOTIDE SEQUENCE</scope>
    <source>
        <strain evidence="6">C0081E5</strain>
    </source>
</reference>
<evidence type="ECO:0000256" key="2">
    <source>
        <dbReference type="ARBA" id="ARBA00022741"/>
    </source>
</evidence>
<dbReference type="EMBL" id="JAKHPW010000003">
    <property type="protein sequence ID" value="MCZ3622079.1"/>
    <property type="molecule type" value="Genomic_DNA"/>
</dbReference>
<dbReference type="Gene3D" id="3.40.50.300">
    <property type="entry name" value="P-loop containing nucleotide triphosphate hydrolases"/>
    <property type="match status" value="1"/>
</dbReference>
<dbReference type="InterPro" id="IPR003593">
    <property type="entry name" value="AAA+_ATPase"/>
</dbReference>
<dbReference type="InterPro" id="IPR003439">
    <property type="entry name" value="ABC_transporter-like_ATP-bd"/>
</dbReference>
<comment type="caution">
    <text evidence="6">The sequence shown here is derived from an EMBL/GenBank/DDBJ whole genome shotgun (WGS) entry which is preliminary data.</text>
</comment>
<accession>A0AAW5WXR7</accession>
<gene>
    <name evidence="5" type="ORF">L2772_04225</name>
    <name evidence="6" type="ORF">L2Z99_03555</name>
</gene>
<dbReference type="InterPro" id="IPR050093">
    <property type="entry name" value="ABC_SmlMolc_Importer"/>
</dbReference>
<keyword evidence="1" id="KW-0813">Transport</keyword>
<reference evidence="5 7" key="2">
    <citation type="submission" date="2022-01" db="EMBL/GenBank/DDBJ databases">
        <title>VMRC isolate genome collection.</title>
        <authorList>
            <person name="France M."/>
            <person name="Rutt L."/>
            <person name="Humphrys M."/>
            <person name="Ravel J."/>
        </authorList>
    </citation>
    <scope>NUCLEOTIDE SEQUENCE [LARGE SCALE GENOMIC DNA]</scope>
    <source>
        <strain evidence="5 7">C0172B4</strain>
    </source>
</reference>
<evidence type="ECO:0000256" key="3">
    <source>
        <dbReference type="ARBA" id="ARBA00022840"/>
    </source>
</evidence>
<dbReference type="EMBL" id="JAKHEY010000003">
    <property type="protein sequence ID" value="MCZ9678156.1"/>
    <property type="molecule type" value="Genomic_DNA"/>
</dbReference>
<name>A0AAW5WXR7_9LACO</name>
<proteinExistence type="predicted"/>
<sequence>MKHILKVKSAKKAFGDYVVFNNFNYAFESGKIYALVGPSGCGKTTLLNSIGRLNDLSSGNIFLDGEDIQAISTLKYYRNYIGYLFQNYALVDEETVLQNLNIVKKFESSIIEKSLEKFDLNTEYLNRKIFTLSGGEAQRVALTRLDLQDPLIVLADEPTGALDHKNRQLVLESLRNMAKEGKIVIVATHDDVVKTFADEYIDISQYKLV</sequence>
<dbReference type="GO" id="GO:0005524">
    <property type="term" value="F:ATP binding"/>
    <property type="evidence" value="ECO:0007669"/>
    <property type="project" value="UniProtKB-KW"/>
</dbReference>
<evidence type="ECO:0000313" key="6">
    <source>
        <dbReference type="EMBL" id="MCZ9678156.1"/>
    </source>
</evidence>
<dbReference type="InterPro" id="IPR027417">
    <property type="entry name" value="P-loop_NTPase"/>
</dbReference>
<protein>
    <submittedName>
        <fullName evidence="6">ATP-binding cassette domain-containing protein</fullName>
    </submittedName>
</protein>
<evidence type="ECO:0000313" key="7">
    <source>
        <dbReference type="Proteomes" id="UP001211420"/>
    </source>
</evidence>
<keyword evidence="3 6" id="KW-0067">ATP-binding</keyword>
<dbReference type="RefSeq" id="WP_269254656.1">
    <property type="nucleotide sequence ID" value="NZ_JAKHEY010000003.1"/>
</dbReference>
<dbReference type="AlphaFoldDB" id="A0AAW5WXR7"/>
<dbReference type="PANTHER" id="PTHR42781:SF9">
    <property type="entry name" value="AMINO ACID ABC TRANSPORTER, ATP-BINDING PROTEIN-RELATED"/>
    <property type="match status" value="1"/>
</dbReference>
<keyword evidence="7" id="KW-1185">Reference proteome</keyword>
<dbReference type="SMART" id="SM00382">
    <property type="entry name" value="AAA"/>
    <property type="match status" value="1"/>
</dbReference>